<reference evidence="1 2" key="1">
    <citation type="journal article" date="2018" name="Science">
        <title>The opium poppy genome and morphinan production.</title>
        <authorList>
            <person name="Guo L."/>
            <person name="Winzer T."/>
            <person name="Yang X."/>
            <person name="Li Y."/>
            <person name="Ning Z."/>
            <person name="He Z."/>
            <person name="Teodor R."/>
            <person name="Lu Y."/>
            <person name="Bowser T.A."/>
            <person name="Graham I.A."/>
            <person name="Ye K."/>
        </authorList>
    </citation>
    <scope>NUCLEOTIDE SEQUENCE [LARGE SCALE GENOMIC DNA]</scope>
    <source>
        <strain evidence="2">cv. HN1</strain>
        <tissue evidence="1">Leaves</tissue>
    </source>
</reference>
<dbReference type="EMBL" id="CM010718">
    <property type="protein sequence ID" value="RZC58871.1"/>
    <property type="molecule type" value="Genomic_DNA"/>
</dbReference>
<dbReference type="Gramene" id="RZC58871">
    <property type="protein sequence ID" value="RZC58871"/>
    <property type="gene ID" value="C5167_006171"/>
</dbReference>
<proteinExistence type="predicted"/>
<name>A0A4Y7JG14_PAPSO</name>
<evidence type="ECO:0000313" key="1">
    <source>
        <dbReference type="EMBL" id="RZC58871.1"/>
    </source>
</evidence>
<protein>
    <submittedName>
        <fullName evidence="1">Uncharacterized protein</fullName>
    </submittedName>
</protein>
<evidence type="ECO:0000313" key="2">
    <source>
        <dbReference type="Proteomes" id="UP000316621"/>
    </source>
</evidence>
<organism evidence="1 2">
    <name type="scientific">Papaver somniferum</name>
    <name type="common">Opium poppy</name>
    <dbReference type="NCBI Taxonomy" id="3469"/>
    <lineage>
        <taxon>Eukaryota</taxon>
        <taxon>Viridiplantae</taxon>
        <taxon>Streptophyta</taxon>
        <taxon>Embryophyta</taxon>
        <taxon>Tracheophyta</taxon>
        <taxon>Spermatophyta</taxon>
        <taxon>Magnoliopsida</taxon>
        <taxon>Ranunculales</taxon>
        <taxon>Papaveraceae</taxon>
        <taxon>Papaveroideae</taxon>
        <taxon>Papaver</taxon>
    </lineage>
</organism>
<sequence length="71" mass="8246">MVENESETPLLHEYNGIIKESGASLELLQPSCFLKEIPRHILDVQDELTRNEMSNMTKNPQEELIRVLMLH</sequence>
<accession>A0A4Y7JG14</accession>
<dbReference type="Proteomes" id="UP000316621">
    <property type="component" value="Chromosome 4"/>
</dbReference>
<keyword evidence="2" id="KW-1185">Reference proteome</keyword>
<dbReference type="AlphaFoldDB" id="A0A4Y7JG14"/>
<gene>
    <name evidence="1" type="ORF">C5167_006171</name>
</gene>
<dbReference type="STRING" id="3469.A0A4Y7JG14"/>